<dbReference type="PANTHER" id="PTHR13273">
    <property type="entry name" value="ANAMORSIN"/>
    <property type="match status" value="1"/>
</dbReference>
<feature type="domain" description="Anamorsin C-terminal" evidence="11">
    <location>
        <begin position="212"/>
        <end position="256"/>
    </location>
</feature>
<dbReference type="PANTHER" id="PTHR13273:SF14">
    <property type="entry name" value="ANAMORSIN"/>
    <property type="match status" value="1"/>
</dbReference>
<keyword evidence="5 10" id="KW-0001">2Fe-2S</keyword>
<name>A0AAW1HJA8_SAPOF</name>
<dbReference type="Pfam" id="PF05093">
    <property type="entry name" value="CIAPIN1"/>
    <property type="match status" value="1"/>
</dbReference>
<comment type="cofactor">
    <cofactor evidence="10">
        <name>[2Fe-2S] cluster</name>
        <dbReference type="ChEBI" id="CHEBI:190135"/>
    </cofactor>
</comment>
<evidence type="ECO:0000259" key="11">
    <source>
        <dbReference type="Pfam" id="PF05093"/>
    </source>
</evidence>
<dbReference type="GO" id="GO:0005758">
    <property type="term" value="C:mitochondrial intermembrane space"/>
    <property type="evidence" value="ECO:0007669"/>
    <property type="project" value="UniProtKB-SubCell"/>
</dbReference>
<comment type="subcellular location">
    <subcellularLocation>
        <location evidence="10">Cytoplasm</location>
    </subcellularLocation>
    <subcellularLocation>
        <location evidence="10">Mitochondrion intermembrane space</location>
    </subcellularLocation>
</comment>
<feature type="binding site" evidence="10">
    <location>
        <position position="239"/>
    </location>
    <ligand>
        <name>[4Fe-4S] cluster</name>
        <dbReference type="ChEBI" id="CHEBI:49883"/>
    </ligand>
</feature>
<keyword evidence="3 10" id="KW-0004">4Fe-4S</keyword>
<feature type="region of interest" description="Fe-S binding site B" evidence="10">
    <location>
        <begin position="228"/>
        <end position="242"/>
    </location>
</feature>
<evidence type="ECO:0000256" key="7">
    <source>
        <dbReference type="ARBA" id="ARBA00023004"/>
    </source>
</evidence>
<dbReference type="InterPro" id="IPR007785">
    <property type="entry name" value="Anamorsin"/>
</dbReference>
<feature type="binding site" evidence="10">
    <location>
        <position position="189"/>
    </location>
    <ligand>
        <name>[2Fe-2S] cluster</name>
        <dbReference type="ChEBI" id="CHEBI:190135"/>
    </ligand>
</feature>
<keyword evidence="8 10" id="KW-0411">Iron-sulfur</keyword>
<evidence type="ECO:0000256" key="10">
    <source>
        <dbReference type="HAMAP-Rule" id="MF_03115"/>
    </source>
</evidence>
<dbReference type="Proteomes" id="UP001443914">
    <property type="component" value="Unassembled WGS sequence"/>
</dbReference>
<dbReference type="GO" id="GO:0009055">
    <property type="term" value="F:electron transfer activity"/>
    <property type="evidence" value="ECO:0007669"/>
    <property type="project" value="UniProtKB-UniRule"/>
</dbReference>
<keyword evidence="13" id="KW-1185">Reference proteome</keyword>
<dbReference type="Gene3D" id="3.40.50.150">
    <property type="entry name" value="Vaccinia Virus protein VP39"/>
    <property type="match status" value="1"/>
</dbReference>
<dbReference type="InterPro" id="IPR029063">
    <property type="entry name" value="SAM-dependent_MTases_sf"/>
</dbReference>
<comment type="caution">
    <text evidence="10">Lacks conserved residue(s) required for the propagation of feature annotation.</text>
</comment>
<dbReference type="GO" id="GO:0046872">
    <property type="term" value="F:metal ion binding"/>
    <property type="evidence" value="ECO:0007669"/>
    <property type="project" value="UniProtKB-KW"/>
</dbReference>
<feature type="short sequence motif" description="Cx2C motif 2" evidence="10">
    <location>
        <begin position="239"/>
        <end position="242"/>
    </location>
</feature>
<comment type="similarity">
    <text evidence="2 10">Belongs to the anamorsin family.</text>
</comment>
<organism evidence="12 13">
    <name type="scientific">Saponaria officinalis</name>
    <name type="common">Common soapwort</name>
    <name type="synonym">Lychnis saponaria</name>
    <dbReference type="NCBI Taxonomy" id="3572"/>
    <lineage>
        <taxon>Eukaryota</taxon>
        <taxon>Viridiplantae</taxon>
        <taxon>Streptophyta</taxon>
        <taxon>Embryophyta</taxon>
        <taxon>Tracheophyta</taxon>
        <taxon>Spermatophyta</taxon>
        <taxon>Magnoliopsida</taxon>
        <taxon>eudicotyledons</taxon>
        <taxon>Gunneridae</taxon>
        <taxon>Pentapetalae</taxon>
        <taxon>Caryophyllales</taxon>
        <taxon>Caryophyllaceae</taxon>
        <taxon>Caryophylleae</taxon>
        <taxon>Saponaria</taxon>
    </lineage>
</organism>
<feature type="binding site" evidence="10">
    <location>
        <position position="201"/>
    </location>
    <ligand>
        <name>[2Fe-2S] cluster</name>
        <dbReference type="ChEBI" id="CHEBI:190135"/>
    </ligand>
</feature>
<feature type="binding site" evidence="10">
    <location>
        <position position="198"/>
    </location>
    <ligand>
        <name>[2Fe-2S] cluster</name>
        <dbReference type="ChEBI" id="CHEBI:190135"/>
    </ligand>
</feature>
<dbReference type="GO" id="GO:0016226">
    <property type="term" value="P:iron-sulfur cluster assembly"/>
    <property type="evidence" value="ECO:0007669"/>
    <property type="project" value="UniProtKB-UniRule"/>
</dbReference>
<evidence type="ECO:0000256" key="9">
    <source>
        <dbReference type="ARBA" id="ARBA00023128"/>
    </source>
</evidence>
<accession>A0AAW1HJA8</accession>
<evidence type="ECO:0000256" key="2">
    <source>
        <dbReference type="ARBA" id="ARBA00008169"/>
    </source>
</evidence>
<dbReference type="HAMAP" id="MF_03115">
    <property type="entry name" value="Anamorsin"/>
    <property type="match status" value="1"/>
</dbReference>
<dbReference type="AlphaFoldDB" id="A0AAW1HJA8"/>
<dbReference type="EMBL" id="JBDFQZ010000011">
    <property type="protein sequence ID" value="KAK9676493.1"/>
    <property type="molecule type" value="Genomic_DNA"/>
</dbReference>
<keyword evidence="6 10" id="KW-0479">Metal-binding</keyword>
<evidence type="ECO:0000256" key="8">
    <source>
        <dbReference type="ARBA" id="ARBA00023014"/>
    </source>
</evidence>
<evidence type="ECO:0000313" key="12">
    <source>
        <dbReference type="EMBL" id="KAK9676493.1"/>
    </source>
</evidence>
<comment type="function">
    <text evidence="10">Component of the cytosolic iron-sulfur (Fe-S) protein assembly (CIA) machinery. Required for the maturation of extramitochondrial Fe-S proteins. Part of an electron transfer chain functioning in an early step of cytosolic Fe-S biogenesis, facilitating the de novo assembly of a [4Fe-4S] cluster on the cytosolic Fe-S scaffold complex. Electrons are transferred from NADPH via a FAD- and FMN-containing diflavin oxidoreductase. Together with the diflavin oxidoreductase, also required for the assembly of the diferric tyrosyl radical cofactor of ribonucleotide reductase (RNR), probably by providing electrons for reduction during radical cofactor maturation in the catalytic small subunit.</text>
</comment>
<comment type="domain">
    <text evidence="10">The twin Cx2C motifs are involved in the recognition by the mitochondrial MIA40-ERV1 disulfide relay system. The formation of 2 disulfide bonds in the Cx2C motifs through dithiol/disulfide exchange reactions effectively traps the protein in the mitochondrial intermembrane space.</text>
</comment>
<comment type="caution">
    <text evidence="12">The sequence shown here is derived from an EMBL/GenBank/DDBJ whole genome shotgun (WGS) entry which is preliminary data.</text>
</comment>
<keyword evidence="7 10" id="KW-0408">Iron</keyword>
<proteinExistence type="inferred from homology"/>
<evidence type="ECO:0000256" key="3">
    <source>
        <dbReference type="ARBA" id="ARBA00022485"/>
    </source>
</evidence>
<feature type="binding site" evidence="10">
    <location>
        <position position="242"/>
    </location>
    <ligand>
        <name>[4Fe-4S] cluster</name>
        <dbReference type="ChEBI" id="CHEBI:49883"/>
    </ligand>
</feature>
<keyword evidence="4 10" id="KW-0963">Cytoplasm</keyword>
<feature type="binding site" evidence="10">
    <location>
        <position position="231"/>
    </location>
    <ligand>
        <name>[4Fe-4S] cluster</name>
        <dbReference type="ChEBI" id="CHEBI:49883"/>
    </ligand>
</feature>
<comment type="domain">
    <text evidence="10">The N-terminal domain has structural similarity with S-adenosyl-L-methionine-dependent methyltransferases, but does not bind S-adenosyl-L-methionine. It is required for correct assembly of the 2 Fe-S clusters.</text>
</comment>
<gene>
    <name evidence="12" type="ORF">RND81_11G080600</name>
</gene>
<keyword evidence="9 10" id="KW-0496">Mitochondrion</keyword>
<feature type="binding site" evidence="10">
    <location>
        <position position="228"/>
    </location>
    <ligand>
        <name>[4Fe-4S] cluster</name>
        <dbReference type="ChEBI" id="CHEBI:49883"/>
    </ligand>
</feature>
<evidence type="ECO:0000256" key="5">
    <source>
        <dbReference type="ARBA" id="ARBA00022714"/>
    </source>
</evidence>
<comment type="domain">
    <text evidence="10">The C-terminal domain binds 2 Fe-S clusters but is otherwise mostly in an intrinsically disordered conformation.</text>
</comment>
<sequence>MTIVAITDDDVLLLSTILKVAKDGEFNGAELDSAMVITQASSLSKLPLDSSSVDTVVGVSKNRDFPSLPLLSELFRVAKPDGNFFIYLTELGADLPSERILSSLQGKIFKAGFSQPEIIEQPLDVYAGVQALAIKAKKPSWTPGSSFPLKLSKGLPVVKISDDLDQIDEDSLLTEEDRKKPQLPPLGDCEVGTTRKACKNCVCGRAEAEQKVEKLESTMELLQAGSGCGSCGLGDAFRCGTCPYKGQPPFKPGEKVYFSFSLLCLSSENYLPDHHVYRDGIR</sequence>
<feature type="short sequence motif" description="Cx2C motif 1" evidence="10">
    <location>
        <begin position="228"/>
        <end position="231"/>
    </location>
</feature>
<feature type="binding site" evidence="10">
    <location>
        <position position="203"/>
    </location>
    <ligand>
        <name>[2Fe-2S] cluster</name>
        <dbReference type="ChEBI" id="CHEBI:190135"/>
    </ligand>
</feature>
<dbReference type="InterPro" id="IPR046408">
    <property type="entry name" value="CIAPIN1"/>
</dbReference>
<evidence type="ECO:0000256" key="1">
    <source>
        <dbReference type="ARBA" id="ARBA00001966"/>
    </source>
</evidence>
<evidence type="ECO:0000256" key="4">
    <source>
        <dbReference type="ARBA" id="ARBA00022490"/>
    </source>
</evidence>
<reference evidence="12" key="1">
    <citation type="submission" date="2024-03" db="EMBL/GenBank/DDBJ databases">
        <title>WGS assembly of Saponaria officinalis var. Norfolk2.</title>
        <authorList>
            <person name="Jenkins J."/>
            <person name="Shu S."/>
            <person name="Grimwood J."/>
            <person name="Barry K."/>
            <person name="Goodstein D."/>
            <person name="Schmutz J."/>
            <person name="Leebens-Mack J."/>
            <person name="Osbourn A."/>
        </authorList>
    </citation>
    <scope>NUCLEOTIDE SEQUENCE [LARGE SCALE GENOMIC DNA]</scope>
    <source>
        <strain evidence="12">JIC</strain>
    </source>
</reference>
<dbReference type="GO" id="GO:0051537">
    <property type="term" value="F:2 iron, 2 sulfur cluster binding"/>
    <property type="evidence" value="ECO:0007669"/>
    <property type="project" value="UniProtKB-UniRule"/>
</dbReference>
<dbReference type="GO" id="GO:0051539">
    <property type="term" value="F:4 iron, 4 sulfur cluster binding"/>
    <property type="evidence" value="ECO:0007669"/>
    <property type="project" value="UniProtKB-KW"/>
</dbReference>
<evidence type="ECO:0000256" key="6">
    <source>
        <dbReference type="ARBA" id="ARBA00022723"/>
    </source>
</evidence>
<evidence type="ECO:0000313" key="13">
    <source>
        <dbReference type="Proteomes" id="UP001443914"/>
    </source>
</evidence>
<protein>
    <recommendedName>
        <fullName evidence="10">Anamorsin homolog</fullName>
    </recommendedName>
    <alternativeName>
        <fullName evidence="10">Fe-S cluster assembly protein DRE2 homolog</fullName>
    </alternativeName>
</protein>
<comment type="cofactor">
    <cofactor evidence="1 10">
        <name>[4Fe-4S] cluster</name>
        <dbReference type="ChEBI" id="CHEBI:49883"/>
    </cofactor>
</comment>
<comment type="subunit">
    <text evidence="10">Monomer.</text>
</comment>